<dbReference type="CDD" id="cd08048">
    <property type="entry name" value="HFD_TAF11"/>
    <property type="match status" value="1"/>
</dbReference>
<comment type="similarity">
    <text evidence="2">Belongs to the TAF11 family.</text>
</comment>
<sequence length="308" mass="32778">MASPPNYSATSPPYPGTLSLPRKRPSLGPPNPSAPKRQKSLAAQSAHPLRQTSFPPEASGSSIYSRSPSVESSVAGSAITSSAPNGAKKRGRGRLPKNDDGTARSTPAGSVRGGKGGSAAPTRAGSVVAGEGAADEEEAEEEGGEVNTMLEGGKMSEAAQKQEREHLSLLVQALSPDQAERYDIWRRVRLKKETVRKITNQTLSQSVPASVVTTINGYTKVFIGEIIDRAREVQTEWMAASLTLPTGEPNLGGGHEERDRGPLTPDHLREALRRYKKDREGGGAGFQGLSLEGRENTASRMGGKRLFR</sequence>
<dbReference type="Gene3D" id="1.10.20.10">
    <property type="entry name" value="Histone, subunit A"/>
    <property type="match status" value="1"/>
</dbReference>
<comment type="subcellular location">
    <subcellularLocation>
        <location evidence="1">Nucleus</location>
    </subcellularLocation>
</comment>
<dbReference type="AlphaFoldDB" id="A0A4U0WFP8"/>
<feature type="domain" description="TAFII28-like protein" evidence="7">
    <location>
        <begin position="169"/>
        <end position="274"/>
    </location>
</feature>
<dbReference type="GO" id="GO:0016251">
    <property type="term" value="F:RNA polymerase II general transcription initiation factor activity"/>
    <property type="evidence" value="ECO:0007669"/>
    <property type="project" value="TreeGrafter"/>
</dbReference>
<dbReference type="EMBL" id="NAJN01001779">
    <property type="protein sequence ID" value="TKA61258.1"/>
    <property type="molecule type" value="Genomic_DNA"/>
</dbReference>
<feature type="region of interest" description="Disordered" evidence="6">
    <location>
        <begin position="244"/>
        <end position="308"/>
    </location>
</feature>
<dbReference type="SUPFAM" id="SSF47113">
    <property type="entry name" value="Histone-fold"/>
    <property type="match status" value="1"/>
</dbReference>
<dbReference type="OrthoDB" id="28335at2759"/>
<dbReference type="PANTHER" id="PTHR13218">
    <property type="entry name" value="TRANSCRIPTION INITIATION FACTOR TFIID SUBUNIT 11-RELATED"/>
    <property type="match status" value="1"/>
</dbReference>
<feature type="compositionally biased region" description="Polar residues" evidence="6">
    <location>
        <begin position="50"/>
        <end position="84"/>
    </location>
</feature>
<dbReference type="Proteomes" id="UP000308768">
    <property type="component" value="Unassembled WGS sequence"/>
</dbReference>
<feature type="region of interest" description="Disordered" evidence="6">
    <location>
        <begin position="1"/>
        <end position="161"/>
    </location>
</feature>
<evidence type="ECO:0000256" key="3">
    <source>
        <dbReference type="ARBA" id="ARBA00023015"/>
    </source>
</evidence>
<gene>
    <name evidence="8" type="ORF">B0A49_09232</name>
</gene>
<feature type="compositionally biased region" description="Acidic residues" evidence="6">
    <location>
        <begin position="133"/>
        <end position="144"/>
    </location>
</feature>
<evidence type="ECO:0000256" key="6">
    <source>
        <dbReference type="SAM" id="MobiDB-lite"/>
    </source>
</evidence>
<dbReference type="GO" id="GO:0005669">
    <property type="term" value="C:transcription factor TFIID complex"/>
    <property type="evidence" value="ECO:0007669"/>
    <property type="project" value="InterPro"/>
</dbReference>
<keyword evidence="9" id="KW-1185">Reference proteome</keyword>
<evidence type="ECO:0000256" key="2">
    <source>
        <dbReference type="ARBA" id="ARBA00009788"/>
    </source>
</evidence>
<reference evidence="8 9" key="1">
    <citation type="submission" date="2017-03" db="EMBL/GenBank/DDBJ databases">
        <title>Genomes of endolithic fungi from Antarctica.</title>
        <authorList>
            <person name="Coleine C."/>
            <person name="Masonjones S."/>
            <person name="Stajich J.E."/>
        </authorList>
    </citation>
    <scope>NUCLEOTIDE SEQUENCE [LARGE SCALE GENOMIC DNA]</scope>
    <source>
        <strain evidence="8 9">CCFEE 5187</strain>
    </source>
</reference>
<evidence type="ECO:0000313" key="8">
    <source>
        <dbReference type="EMBL" id="TKA61258.1"/>
    </source>
</evidence>
<proteinExistence type="inferred from homology"/>
<comment type="caution">
    <text evidence="8">The sequence shown here is derived from an EMBL/GenBank/DDBJ whole genome shotgun (WGS) entry which is preliminary data.</text>
</comment>
<evidence type="ECO:0000259" key="7">
    <source>
        <dbReference type="Pfam" id="PF04719"/>
    </source>
</evidence>
<evidence type="ECO:0000256" key="4">
    <source>
        <dbReference type="ARBA" id="ARBA00023163"/>
    </source>
</evidence>
<evidence type="ECO:0000256" key="1">
    <source>
        <dbReference type="ARBA" id="ARBA00004123"/>
    </source>
</evidence>
<protein>
    <recommendedName>
        <fullName evidence="7">TAFII28-like protein domain-containing protein</fullName>
    </recommendedName>
</protein>
<keyword evidence="5" id="KW-0539">Nucleus</keyword>
<keyword evidence="3" id="KW-0805">Transcription regulation</keyword>
<evidence type="ECO:0000313" key="9">
    <source>
        <dbReference type="Proteomes" id="UP000308768"/>
    </source>
</evidence>
<feature type="compositionally biased region" description="Basic and acidic residues" evidence="6">
    <location>
        <begin position="254"/>
        <end position="281"/>
    </location>
</feature>
<dbReference type="PANTHER" id="PTHR13218:SF8">
    <property type="entry name" value="TRANSCRIPTION INITIATION FACTOR TFIID SUBUNIT 11"/>
    <property type="match status" value="1"/>
</dbReference>
<feature type="compositionally biased region" description="Polar residues" evidence="6">
    <location>
        <begin position="1"/>
        <end position="11"/>
    </location>
</feature>
<organism evidence="8 9">
    <name type="scientific">Cryomyces minteri</name>
    <dbReference type="NCBI Taxonomy" id="331657"/>
    <lineage>
        <taxon>Eukaryota</taxon>
        <taxon>Fungi</taxon>
        <taxon>Dikarya</taxon>
        <taxon>Ascomycota</taxon>
        <taxon>Pezizomycotina</taxon>
        <taxon>Dothideomycetes</taxon>
        <taxon>Dothideomycetes incertae sedis</taxon>
        <taxon>Cryomyces</taxon>
    </lineage>
</organism>
<accession>A0A4U0WFP8</accession>
<dbReference type="GO" id="GO:0051123">
    <property type="term" value="P:RNA polymerase II preinitiation complex assembly"/>
    <property type="evidence" value="ECO:0007669"/>
    <property type="project" value="InterPro"/>
</dbReference>
<dbReference type="InterPro" id="IPR006809">
    <property type="entry name" value="TAFII28_dom"/>
</dbReference>
<dbReference type="Pfam" id="PF04719">
    <property type="entry name" value="TAFII28"/>
    <property type="match status" value="1"/>
</dbReference>
<dbReference type="InterPro" id="IPR009072">
    <property type="entry name" value="Histone-fold"/>
</dbReference>
<dbReference type="GO" id="GO:0046982">
    <property type="term" value="F:protein heterodimerization activity"/>
    <property type="evidence" value="ECO:0007669"/>
    <property type="project" value="InterPro"/>
</dbReference>
<dbReference type="STRING" id="331657.A0A4U0WFP8"/>
<keyword evidence="4" id="KW-0804">Transcription</keyword>
<name>A0A4U0WFP8_9PEZI</name>
<evidence type="ECO:0000256" key="5">
    <source>
        <dbReference type="ARBA" id="ARBA00023242"/>
    </source>
</evidence>
<dbReference type="InterPro" id="IPR045127">
    <property type="entry name" value="TAF11-like"/>
</dbReference>